<dbReference type="GO" id="GO:0006780">
    <property type="term" value="P:uroporphyrinogen III biosynthetic process"/>
    <property type="evidence" value="ECO:0007669"/>
    <property type="project" value="UniProtKB-UniRule"/>
</dbReference>
<evidence type="ECO:0000256" key="1">
    <source>
        <dbReference type="ARBA" id="ARBA00004772"/>
    </source>
</evidence>
<reference evidence="12 13" key="1">
    <citation type="submission" date="2017-10" db="EMBL/GenBank/DDBJ databases">
        <title>Sequencing the genomes of 1000 actinobacteria strains.</title>
        <authorList>
            <person name="Klenk H.-P."/>
        </authorList>
    </citation>
    <scope>NUCLEOTIDE SEQUENCE [LARGE SCALE GENOMIC DNA]</scope>
    <source>
        <strain evidence="12 13">DSM 18966</strain>
    </source>
</reference>
<dbReference type="SUPFAM" id="SSF69618">
    <property type="entry name" value="HemD-like"/>
    <property type="match status" value="2"/>
</dbReference>
<evidence type="ECO:0000256" key="6">
    <source>
        <dbReference type="ARBA" id="ARBA00037589"/>
    </source>
</evidence>
<dbReference type="OrthoDB" id="9815856at2"/>
<evidence type="ECO:0000256" key="8">
    <source>
        <dbReference type="ARBA" id="ARBA00048617"/>
    </source>
</evidence>
<dbReference type="UniPathway" id="UPA00251">
    <property type="reaction ID" value="UER00320"/>
</dbReference>
<evidence type="ECO:0000313" key="13">
    <source>
        <dbReference type="Proteomes" id="UP000225548"/>
    </source>
</evidence>
<evidence type="ECO:0000256" key="3">
    <source>
        <dbReference type="ARBA" id="ARBA00013109"/>
    </source>
</evidence>
<keyword evidence="4 9" id="KW-0456">Lyase</keyword>
<dbReference type="InterPro" id="IPR036108">
    <property type="entry name" value="4pyrrol_syn_uPrphyn_synt_sf"/>
</dbReference>
<dbReference type="GO" id="GO:0006782">
    <property type="term" value="P:protoporphyrinogen IX biosynthetic process"/>
    <property type="evidence" value="ECO:0007669"/>
    <property type="project" value="UniProtKB-UniRule"/>
</dbReference>
<feature type="domain" description="Tetrapyrrole biosynthesis uroporphyrinogen III synthase" evidence="11">
    <location>
        <begin position="189"/>
        <end position="357"/>
    </location>
</feature>
<comment type="catalytic activity">
    <reaction evidence="8 9">
        <text>hydroxymethylbilane = uroporphyrinogen III + H2O</text>
        <dbReference type="Rhea" id="RHEA:18965"/>
        <dbReference type="ChEBI" id="CHEBI:15377"/>
        <dbReference type="ChEBI" id="CHEBI:57308"/>
        <dbReference type="ChEBI" id="CHEBI:57845"/>
        <dbReference type="EC" id="4.2.1.75"/>
    </reaction>
</comment>
<gene>
    <name evidence="12" type="ORF">ATL42_2870</name>
</gene>
<dbReference type="InterPro" id="IPR039793">
    <property type="entry name" value="UROS/Hem4"/>
</dbReference>
<evidence type="ECO:0000256" key="5">
    <source>
        <dbReference type="ARBA" id="ARBA00023244"/>
    </source>
</evidence>
<evidence type="ECO:0000256" key="4">
    <source>
        <dbReference type="ARBA" id="ARBA00023239"/>
    </source>
</evidence>
<dbReference type="PANTHER" id="PTHR38042">
    <property type="entry name" value="UROPORPHYRINOGEN-III SYNTHASE, CHLOROPLASTIC"/>
    <property type="match status" value="1"/>
</dbReference>
<dbReference type="Gene3D" id="3.40.50.10090">
    <property type="match status" value="3"/>
</dbReference>
<evidence type="ECO:0000259" key="11">
    <source>
        <dbReference type="Pfam" id="PF02602"/>
    </source>
</evidence>
<comment type="pathway">
    <text evidence="1 9">Porphyrin-containing compound metabolism; protoporphyrin-IX biosynthesis; coproporphyrinogen-III from 5-aminolevulinate: step 3/4.</text>
</comment>
<organism evidence="12 13">
    <name type="scientific">Sanguibacter antarcticus</name>
    <dbReference type="NCBI Taxonomy" id="372484"/>
    <lineage>
        <taxon>Bacteria</taxon>
        <taxon>Bacillati</taxon>
        <taxon>Actinomycetota</taxon>
        <taxon>Actinomycetes</taxon>
        <taxon>Micrococcales</taxon>
        <taxon>Sanguibacteraceae</taxon>
        <taxon>Sanguibacter</taxon>
    </lineage>
</organism>
<name>A0A2A9E7K7_9MICO</name>
<dbReference type="PANTHER" id="PTHR38042:SF1">
    <property type="entry name" value="UROPORPHYRINOGEN-III SYNTHASE, CHLOROPLASTIC"/>
    <property type="match status" value="1"/>
</dbReference>
<accession>A0A2A9E7K7</accession>
<dbReference type="AlphaFoldDB" id="A0A2A9E7K7"/>
<evidence type="ECO:0000256" key="10">
    <source>
        <dbReference type="SAM" id="MobiDB-lite"/>
    </source>
</evidence>
<dbReference type="EC" id="4.2.1.75" evidence="3 9"/>
<evidence type="ECO:0000256" key="7">
    <source>
        <dbReference type="ARBA" id="ARBA00040167"/>
    </source>
</evidence>
<dbReference type="GO" id="GO:0004852">
    <property type="term" value="F:uroporphyrinogen-III synthase activity"/>
    <property type="evidence" value="ECO:0007669"/>
    <property type="project" value="UniProtKB-UniRule"/>
</dbReference>
<sequence length="375" mass="38049">MTTSPLRGVRVLIPRAPGRGEALGARIEAAGGRAVVAPLISRADAAGPDLDALRTAAAAASAGEYAWVAITSVNAVTALSAAAMPMPSQDATPHPQSLPQSPPPPLPLPPASSSADVELGQLSRDRALEGTISRQVPEVDGRGGSRECIGSHADHTGHTDHTDRRNSSTGRSDSSRGRGDSGVDGWPVRWAVVGPATARALRAAGVEPKLVAAENSAVGMLAEWPDAHASTFGGLDVGTGTGSSSPSSTRVLLPLGDLAEPTLERGLTELGYTPVRVTAYRTVSHPAPPEVVADWAAGRIDLVVLTSGSVAREVARQLGPRADVLAVAIGEPTRRAAEGTGQAVAAVATGASDDALFSAIIDAAALLPTTLPEDP</sequence>
<comment type="caution">
    <text evidence="12">The sequence shown here is derived from an EMBL/GenBank/DDBJ whole genome shotgun (WGS) entry which is preliminary data.</text>
</comment>
<feature type="region of interest" description="Disordered" evidence="10">
    <location>
        <begin position="86"/>
        <end position="187"/>
    </location>
</feature>
<feature type="compositionally biased region" description="Pro residues" evidence="10">
    <location>
        <begin position="100"/>
        <end position="110"/>
    </location>
</feature>
<keyword evidence="13" id="KW-1185">Reference proteome</keyword>
<dbReference type="Pfam" id="PF02602">
    <property type="entry name" value="HEM4"/>
    <property type="match status" value="1"/>
</dbReference>
<proteinExistence type="inferred from homology"/>
<feature type="compositionally biased region" description="Basic and acidic residues" evidence="10">
    <location>
        <begin position="152"/>
        <end position="166"/>
    </location>
</feature>
<comment type="similarity">
    <text evidence="2 9">Belongs to the uroporphyrinogen-III synthase family.</text>
</comment>
<dbReference type="EMBL" id="PDJG01000001">
    <property type="protein sequence ID" value="PFG34938.1"/>
    <property type="molecule type" value="Genomic_DNA"/>
</dbReference>
<evidence type="ECO:0000313" key="12">
    <source>
        <dbReference type="EMBL" id="PFG34938.1"/>
    </source>
</evidence>
<evidence type="ECO:0000256" key="2">
    <source>
        <dbReference type="ARBA" id="ARBA00008133"/>
    </source>
</evidence>
<protein>
    <recommendedName>
        <fullName evidence="7 9">Uroporphyrinogen-III synthase</fullName>
        <ecNumber evidence="3 9">4.2.1.75</ecNumber>
    </recommendedName>
</protein>
<evidence type="ECO:0000256" key="9">
    <source>
        <dbReference type="RuleBase" id="RU366031"/>
    </source>
</evidence>
<comment type="function">
    <text evidence="6 9">Catalyzes cyclization of the linear tetrapyrrole, hydroxymethylbilane, to the macrocyclic uroporphyrinogen III.</text>
</comment>
<dbReference type="Proteomes" id="UP000225548">
    <property type="component" value="Unassembled WGS sequence"/>
</dbReference>
<dbReference type="InterPro" id="IPR003754">
    <property type="entry name" value="4pyrrol_synth_uPrphyn_synth"/>
</dbReference>
<keyword evidence="5 9" id="KW-0627">Porphyrin biosynthesis</keyword>
<dbReference type="CDD" id="cd06578">
    <property type="entry name" value="HemD"/>
    <property type="match status" value="1"/>
</dbReference>